<dbReference type="InterPro" id="IPR011050">
    <property type="entry name" value="Pectin_lyase_fold/virulence"/>
</dbReference>
<organism evidence="1 2">
    <name type="scientific">Roseateles terrae</name>
    <dbReference type="NCBI Taxonomy" id="431060"/>
    <lineage>
        <taxon>Bacteria</taxon>
        <taxon>Pseudomonadati</taxon>
        <taxon>Pseudomonadota</taxon>
        <taxon>Betaproteobacteria</taxon>
        <taxon>Burkholderiales</taxon>
        <taxon>Sphaerotilaceae</taxon>
        <taxon>Roseateles</taxon>
    </lineage>
</organism>
<dbReference type="Gene3D" id="2.10.10.20">
    <property type="entry name" value="Carbohydrate-binding module superfamily 5/12"/>
    <property type="match status" value="1"/>
</dbReference>
<keyword evidence="2" id="KW-1185">Reference proteome</keyword>
<dbReference type="Proteomes" id="UP000574369">
    <property type="component" value="Unassembled WGS sequence"/>
</dbReference>
<comment type="caution">
    <text evidence="1">The sequence shown here is derived from an EMBL/GenBank/DDBJ whole genome shotgun (WGS) entry which is preliminary data.</text>
</comment>
<dbReference type="InterPro" id="IPR012334">
    <property type="entry name" value="Pectin_lyas_fold"/>
</dbReference>
<accession>A0ABR6GP85</accession>
<protein>
    <submittedName>
        <fullName evidence="1">Uncharacterized protein</fullName>
    </submittedName>
</protein>
<name>A0ABR6GP85_9BURK</name>
<dbReference type="RefSeq" id="WP_088449824.1">
    <property type="nucleotide sequence ID" value="NZ_JACHXO010000002.1"/>
</dbReference>
<evidence type="ECO:0000313" key="2">
    <source>
        <dbReference type="Proteomes" id="UP000574369"/>
    </source>
</evidence>
<reference evidence="1 2" key="1">
    <citation type="submission" date="2020-08" db="EMBL/GenBank/DDBJ databases">
        <title>Genomic Encyclopedia of Type Strains, Phase III (KMG-III): the genomes of soil and plant-associated and newly described type strains.</title>
        <authorList>
            <person name="Whitman W."/>
        </authorList>
    </citation>
    <scope>NUCLEOTIDE SEQUENCE [LARGE SCALE GENOMIC DNA]</scope>
    <source>
        <strain evidence="1 2">CECT 7247</strain>
    </source>
</reference>
<proteinExistence type="predicted"/>
<gene>
    <name evidence="1" type="ORF">FHS28_001313</name>
</gene>
<dbReference type="EMBL" id="JACHXO010000002">
    <property type="protein sequence ID" value="MBB3193928.1"/>
    <property type="molecule type" value="Genomic_DNA"/>
</dbReference>
<sequence length="653" mass="68033">MTTPSSTPIPSKLPQDLLYNAERFDEVLNSQVVSYADRFGLPRMTLAGAVASIAAVTPRGSWASGVSYNLKDVVLAGGIAYICIAAHISGSTFAGDLAAKWRIYQGVLGADLSDFTDASKGPALMGYGGGKNYVSRSIGARLDDVGASPRAFGAVGDGVADDTPFFNMCFIYSRTLDIRNRAWKITSTVALPDRAVINMMGADLNLACGSTPAFSFTGAKESLYIVHGGGAVQGTASCFLFCQGTTNQPTSVNQYARQIRIEGLYITSPTITAALKFDLAVRQVFISKCMWYTPCGIDATTGKTVEIHITSSLFFGATGAAGTYFAKLRSTGGTTYYSEGWHIDTCTIDNYEIVFDVTDLYVMTVSNSYLGVAAPFISTTGYIFQFQAPSTALCESIKVGNVVLNGRTQFVASAGGVAYSFEINGFVVTGVTGTAFALHNNASNINIFNGLFKAGSNSAIGVVGDNNNNKVVCANLSFDGTYANGVVLNGSAGVDCSVGPLFGSTVGDIVGAGRNNIRYVGIPVHSAGVAALMRSVSANLGSGSSYAVGVAIATIPWNFAKGEKGDVVVHLPYSGATAATQNVQIGLPAGMSLESGSGWSAANNYLGATNGLLTVRARYRCSADGGGNVTVTNQAGSTLTVNNQAYCAVFRDM</sequence>
<dbReference type="Gene3D" id="2.160.20.10">
    <property type="entry name" value="Single-stranded right-handed beta-helix, Pectin lyase-like"/>
    <property type="match status" value="1"/>
</dbReference>
<evidence type="ECO:0000313" key="1">
    <source>
        <dbReference type="EMBL" id="MBB3193928.1"/>
    </source>
</evidence>
<dbReference type="SUPFAM" id="SSF51126">
    <property type="entry name" value="Pectin lyase-like"/>
    <property type="match status" value="1"/>
</dbReference>